<dbReference type="AlphaFoldDB" id="A0A4C1T7S8"/>
<dbReference type="EMBL" id="BGZK01000041">
    <property type="protein sequence ID" value="GBP10553.1"/>
    <property type="molecule type" value="Genomic_DNA"/>
</dbReference>
<evidence type="ECO:0000313" key="2">
    <source>
        <dbReference type="EMBL" id="GBP10553.1"/>
    </source>
</evidence>
<dbReference type="Proteomes" id="UP000299102">
    <property type="component" value="Unassembled WGS sequence"/>
</dbReference>
<feature type="region of interest" description="Disordered" evidence="1">
    <location>
        <begin position="49"/>
        <end position="104"/>
    </location>
</feature>
<organism evidence="2 3">
    <name type="scientific">Eumeta variegata</name>
    <name type="common">Bagworm moth</name>
    <name type="synonym">Eumeta japonica</name>
    <dbReference type="NCBI Taxonomy" id="151549"/>
    <lineage>
        <taxon>Eukaryota</taxon>
        <taxon>Metazoa</taxon>
        <taxon>Ecdysozoa</taxon>
        <taxon>Arthropoda</taxon>
        <taxon>Hexapoda</taxon>
        <taxon>Insecta</taxon>
        <taxon>Pterygota</taxon>
        <taxon>Neoptera</taxon>
        <taxon>Endopterygota</taxon>
        <taxon>Lepidoptera</taxon>
        <taxon>Glossata</taxon>
        <taxon>Ditrysia</taxon>
        <taxon>Tineoidea</taxon>
        <taxon>Psychidae</taxon>
        <taxon>Oiketicinae</taxon>
        <taxon>Eumeta</taxon>
    </lineage>
</organism>
<evidence type="ECO:0000256" key="1">
    <source>
        <dbReference type="SAM" id="MobiDB-lite"/>
    </source>
</evidence>
<proteinExistence type="predicted"/>
<gene>
    <name evidence="2" type="ORF">EVAR_76393_1</name>
</gene>
<feature type="region of interest" description="Disordered" evidence="1">
    <location>
        <begin position="1"/>
        <end position="36"/>
    </location>
</feature>
<feature type="compositionally biased region" description="Pro residues" evidence="1">
    <location>
        <begin position="18"/>
        <end position="30"/>
    </location>
</feature>
<feature type="compositionally biased region" description="Basic and acidic residues" evidence="1">
    <location>
        <begin position="71"/>
        <end position="84"/>
    </location>
</feature>
<evidence type="ECO:0000313" key="3">
    <source>
        <dbReference type="Proteomes" id="UP000299102"/>
    </source>
</evidence>
<comment type="caution">
    <text evidence="2">The sequence shown here is derived from an EMBL/GenBank/DDBJ whole genome shotgun (WGS) entry which is preliminary data.</text>
</comment>
<name>A0A4C1T7S8_EUMVA</name>
<sequence length="104" mass="11478">MKTLRTIEPRDSARAITRPPPRAAAPPPGPQNGNSNEIIYHIIFICRAASPRSPRTPQMGKKAPRRGQTRNKTDERGPCERDGRAVTAPPARRLRPPPPADRST</sequence>
<reference evidence="2 3" key="1">
    <citation type="journal article" date="2019" name="Commun. Biol.">
        <title>The bagworm genome reveals a unique fibroin gene that provides high tensile strength.</title>
        <authorList>
            <person name="Kono N."/>
            <person name="Nakamura H."/>
            <person name="Ohtoshi R."/>
            <person name="Tomita M."/>
            <person name="Numata K."/>
            <person name="Arakawa K."/>
        </authorList>
    </citation>
    <scope>NUCLEOTIDE SEQUENCE [LARGE SCALE GENOMIC DNA]</scope>
</reference>
<feature type="compositionally biased region" description="Basic and acidic residues" evidence="1">
    <location>
        <begin position="1"/>
        <end position="13"/>
    </location>
</feature>
<keyword evidence="3" id="KW-1185">Reference proteome</keyword>
<protein>
    <submittedName>
        <fullName evidence="2">Uncharacterized protein</fullName>
    </submittedName>
</protein>
<accession>A0A4C1T7S8</accession>